<proteinExistence type="predicted"/>
<dbReference type="PANTHER" id="PTHR22916:SF3">
    <property type="entry name" value="UDP-GLCNAC:BETAGAL BETA-1,3-N-ACETYLGLUCOSAMINYLTRANSFERASE-LIKE PROTEIN 1"/>
    <property type="match status" value="1"/>
</dbReference>
<name>A0A1F6BVH0_9BACT</name>
<dbReference type="Pfam" id="PF00535">
    <property type="entry name" value="Glycos_transf_2"/>
    <property type="match status" value="1"/>
</dbReference>
<dbReference type="EMBL" id="MFKK01000017">
    <property type="protein sequence ID" value="OGG40919.1"/>
    <property type="molecule type" value="Genomic_DNA"/>
</dbReference>
<comment type="caution">
    <text evidence="2">The sequence shown here is derived from an EMBL/GenBank/DDBJ whole genome shotgun (WGS) entry which is preliminary data.</text>
</comment>
<sequence length="368" mass="42205">MADSNPLVSICIPAFNSGAFIHRALMSCINQTYQNIEIVVGDNASTDNTLEIIKEYAGKDSRIKFFQNKSNIGSGNNYLECAKHASGHFMQALGSDDWLSRNYVEEGVRSFLSNPEAASVFSNMVTLEILPPLPPRFLSEGIIKSDKYPMEWFFRKAYSHPYLGSMGYQSFMRRGDFIKAMEKAMSNPVNFLDRGERREPIDSTIFWEVLINYEYIVVTNKSAVILSAHGKDHVGLQGDFFESKEGFIYYALAVRRAYEAFYSKSEKLKTYVKKLRFSFGLGVIGSVVSFVLKEKKFRFLDWKKKIVALNNIFFEDYSLGGKCLVLLSAPHYFLFKLLKRRLVRLISKQHPFVPTSNHFLTEELMFKI</sequence>
<evidence type="ECO:0000259" key="1">
    <source>
        <dbReference type="Pfam" id="PF00535"/>
    </source>
</evidence>
<protein>
    <recommendedName>
        <fullName evidence="1">Glycosyltransferase 2-like domain-containing protein</fullName>
    </recommendedName>
</protein>
<dbReference type="GO" id="GO:0016758">
    <property type="term" value="F:hexosyltransferase activity"/>
    <property type="evidence" value="ECO:0007669"/>
    <property type="project" value="UniProtKB-ARBA"/>
</dbReference>
<organism evidence="2 3">
    <name type="scientific">Candidatus Jorgensenbacteria bacterium RIFCSPLOWO2_01_FULL_45_25b</name>
    <dbReference type="NCBI Taxonomy" id="1798471"/>
    <lineage>
        <taxon>Bacteria</taxon>
        <taxon>Candidatus Joergenseniibacteriota</taxon>
    </lineage>
</organism>
<dbReference type="AlphaFoldDB" id="A0A1F6BVH0"/>
<dbReference type="PANTHER" id="PTHR22916">
    <property type="entry name" value="GLYCOSYLTRANSFERASE"/>
    <property type="match status" value="1"/>
</dbReference>
<feature type="domain" description="Glycosyltransferase 2-like" evidence="1">
    <location>
        <begin position="9"/>
        <end position="124"/>
    </location>
</feature>
<gene>
    <name evidence="2" type="ORF">A3A21_01455</name>
</gene>
<dbReference type="InterPro" id="IPR001173">
    <property type="entry name" value="Glyco_trans_2-like"/>
</dbReference>
<dbReference type="STRING" id="1798471.A3A21_01455"/>
<accession>A0A1F6BVH0</accession>
<evidence type="ECO:0000313" key="3">
    <source>
        <dbReference type="Proteomes" id="UP000176996"/>
    </source>
</evidence>
<dbReference type="CDD" id="cd00761">
    <property type="entry name" value="Glyco_tranf_GTA_type"/>
    <property type="match status" value="1"/>
</dbReference>
<dbReference type="InterPro" id="IPR029044">
    <property type="entry name" value="Nucleotide-diphossugar_trans"/>
</dbReference>
<reference evidence="2 3" key="1">
    <citation type="journal article" date="2016" name="Nat. Commun.">
        <title>Thousands of microbial genomes shed light on interconnected biogeochemical processes in an aquifer system.</title>
        <authorList>
            <person name="Anantharaman K."/>
            <person name="Brown C.T."/>
            <person name="Hug L.A."/>
            <person name="Sharon I."/>
            <person name="Castelle C.J."/>
            <person name="Probst A.J."/>
            <person name="Thomas B.C."/>
            <person name="Singh A."/>
            <person name="Wilkins M.J."/>
            <person name="Karaoz U."/>
            <person name="Brodie E.L."/>
            <person name="Williams K.H."/>
            <person name="Hubbard S.S."/>
            <person name="Banfield J.F."/>
        </authorList>
    </citation>
    <scope>NUCLEOTIDE SEQUENCE [LARGE SCALE GENOMIC DNA]</scope>
</reference>
<dbReference type="Gene3D" id="3.90.550.10">
    <property type="entry name" value="Spore Coat Polysaccharide Biosynthesis Protein SpsA, Chain A"/>
    <property type="match status" value="1"/>
</dbReference>
<dbReference type="SUPFAM" id="SSF53448">
    <property type="entry name" value="Nucleotide-diphospho-sugar transferases"/>
    <property type="match status" value="1"/>
</dbReference>
<dbReference type="Proteomes" id="UP000176996">
    <property type="component" value="Unassembled WGS sequence"/>
</dbReference>
<evidence type="ECO:0000313" key="2">
    <source>
        <dbReference type="EMBL" id="OGG40919.1"/>
    </source>
</evidence>